<dbReference type="RefSeq" id="XP_058306325.1">
    <property type="nucleotide sequence ID" value="XM_058454076.1"/>
</dbReference>
<keyword evidence="5" id="KW-0931">ER-Golgi transport</keyword>
<dbReference type="GO" id="GO:0031201">
    <property type="term" value="C:SNARE complex"/>
    <property type="evidence" value="ECO:0007669"/>
    <property type="project" value="TreeGrafter"/>
</dbReference>
<feature type="region of interest" description="Disordered" evidence="10">
    <location>
        <begin position="73"/>
        <end position="93"/>
    </location>
</feature>
<keyword evidence="7" id="KW-0175">Coiled coil</keyword>
<keyword evidence="3 11" id="KW-0812">Transmembrane</keyword>
<comment type="caution">
    <text evidence="13">The sequence shown here is derived from an EMBL/GenBank/DDBJ whole genome shotgun (WGS) entry which is preliminary data.</text>
</comment>
<keyword evidence="6 11" id="KW-1133">Transmembrane helix</keyword>
<keyword evidence="4" id="KW-0256">Endoplasmic reticulum</keyword>
<gene>
    <name evidence="13" type="ORF">N7498_007014</name>
</gene>
<evidence type="ECO:0000256" key="1">
    <source>
        <dbReference type="ARBA" id="ARBA00004163"/>
    </source>
</evidence>
<evidence type="ECO:0000256" key="4">
    <source>
        <dbReference type="ARBA" id="ARBA00022824"/>
    </source>
</evidence>
<organism evidence="13 14">
    <name type="scientific">Penicillium cinerascens</name>
    <dbReference type="NCBI Taxonomy" id="70096"/>
    <lineage>
        <taxon>Eukaryota</taxon>
        <taxon>Fungi</taxon>
        <taxon>Dikarya</taxon>
        <taxon>Ascomycota</taxon>
        <taxon>Pezizomycotina</taxon>
        <taxon>Eurotiomycetes</taxon>
        <taxon>Eurotiomycetidae</taxon>
        <taxon>Eurotiales</taxon>
        <taxon>Aspergillaceae</taxon>
        <taxon>Penicillium</taxon>
    </lineage>
</organism>
<dbReference type="InterPro" id="IPR056173">
    <property type="entry name" value="Sec20_C"/>
</dbReference>
<evidence type="ECO:0000256" key="10">
    <source>
        <dbReference type="SAM" id="MobiDB-lite"/>
    </source>
</evidence>
<dbReference type="Proteomes" id="UP001150904">
    <property type="component" value="Unassembled WGS sequence"/>
</dbReference>
<dbReference type="GeneID" id="83181377"/>
<protein>
    <recommendedName>
        <fullName evidence="12">Sec20 C-terminal domain-containing protein</fullName>
    </recommendedName>
</protein>
<dbReference type="GO" id="GO:0006890">
    <property type="term" value="P:retrograde vesicle-mediated transport, Golgi to endoplasmic reticulum"/>
    <property type="evidence" value="ECO:0007669"/>
    <property type="project" value="InterPro"/>
</dbReference>
<evidence type="ECO:0000256" key="11">
    <source>
        <dbReference type="SAM" id="Phobius"/>
    </source>
</evidence>
<feature type="transmembrane region" description="Helical" evidence="11">
    <location>
        <begin position="230"/>
        <end position="248"/>
    </location>
</feature>
<sequence length="381" mass="42436">MSSTAALQGRLKELSASLGQIQPLLERLRNFTASIGQGDEARVELGAEIHGRLKDAEEELELLRVEVEALESGPDSRRKSSVASGEKEAEKERVVAMAGRLADDLRKTRGEFRNAQLQAKRNAELAKRKERELLLSRSQSSSEHLRHPSEKFTQDDLVLNASNDVTAALRRTHNLMQAELSRSQFAQETLEQSTAAISSLSESYSSLDTLLASSRSLASSLLRSQKSDTWYLETAFYVLIGTIAWLLFRRILYGPMWWLVWLPFKFAMKFVFATLGAVGLTKGSTELSSSQSAGDISATIQQTAAAISGGTVPTNSASWEDQPSVEDEDRIIDQVGKMVDEGKQQGTNLDDILFEERQRQEELPRNTKKRMFQAVPVRDEL</sequence>
<dbReference type="GO" id="GO:0005789">
    <property type="term" value="C:endoplasmic reticulum membrane"/>
    <property type="evidence" value="ECO:0007669"/>
    <property type="project" value="UniProtKB-SubCell"/>
</dbReference>
<evidence type="ECO:0000313" key="14">
    <source>
        <dbReference type="Proteomes" id="UP001150904"/>
    </source>
</evidence>
<evidence type="ECO:0000256" key="8">
    <source>
        <dbReference type="ARBA" id="ARBA00023136"/>
    </source>
</evidence>
<evidence type="ECO:0000256" key="3">
    <source>
        <dbReference type="ARBA" id="ARBA00022692"/>
    </source>
</evidence>
<evidence type="ECO:0000256" key="6">
    <source>
        <dbReference type="ARBA" id="ARBA00022989"/>
    </source>
</evidence>
<dbReference type="OrthoDB" id="46868at2759"/>
<dbReference type="EMBL" id="JAPQKR010000014">
    <property type="protein sequence ID" value="KAJ5197897.1"/>
    <property type="molecule type" value="Genomic_DNA"/>
</dbReference>
<reference evidence="13" key="1">
    <citation type="submission" date="2022-12" db="EMBL/GenBank/DDBJ databases">
        <authorList>
            <person name="Petersen C."/>
        </authorList>
    </citation>
    <scope>NUCLEOTIDE SEQUENCE</scope>
    <source>
        <strain evidence="13">IBT 15544</strain>
    </source>
</reference>
<dbReference type="GO" id="GO:0005484">
    <property type="term" value="F:SNAP receptor activity"/>
    <property type="evidence" value="ECO:0007669"/>
    <property type="project" value="InterPro"/>
</dbReference>
<evidence type="ECO:0000313" key="13">
    <source>
        <dbReference type="EMBL" id="KAJ5197897.1"/>
    </source>
</evidence>
<proteinExistence type="inferred from homology"/>
<feature type="transmembrane region" description="Helical" evidence="11">
    <location>
        <begin position="260"/>
        <end position="280"/>
    </location>
</feature>
<feature type="region of interest" description="Disordered" evidence="10">
    <location>
        <begin position="358"/>
        <end position="381"/>
    </location>
</feature>
<evidence type="ECO:0000256" key="9">
    <source>
        <dbReference type="ARBA" id="ARBA00037934"/>
    </source>
</evidence>
<name>A0A9W9JK63_9EURO</name>
<dbReference type="AlphaFoldDB" id="A0A9W9JK63"/>
<dbReference type="Pfam" id="PF03908">
    <property type="entry name" value="Sec20"/>
    <property type="match status" value="1"/>
</dbReference>
<evidence type="ECO:0000256" key="2">
    <source>
        <dbReference type="ARBA" id="ARBA00022448"/>
    </source>
</evidence>
<evidence type="ECO:0000259" key="12">
    <source>
        <dbReference type="Pfam" id="PF03908"/>
    </source>
</evidence>
<evidence type="ECO:0000256" key="5">
    <source>
        <dbReference type="ARBA" id="ARBA00022892"/>
    </source>
</evidence>
<reference evidence="13" key="2">
    <citation type="journal article" date="2023" name="IMA Fungus">
        <title>Comparative genomic study of the Penicillium genus elucidates a diverse pangenome and 15 lateral gene transfer events.</title>
        <authorList>
            <person name="Petersen C."/>
            <person name="Sorensen T."/>
            <person name="Nielsen M.R."/>
            <person name="Sondergaard T.E."/>
            <person name="Sorensen J.L."/>
            <person name="Fitzpatrick D.A."/>
            <person name="Frisvad J.C."/>
            <person name="Nielsen K.L."/>
        </authorList>
    </citation>
    <scope>NUCLEOTIDE SEQUENCE</scope>
    <source>
        <strain evidence="13">IBT 15544</strain>
    </source>
</reference>
<dbReference type="PANTHER" id="PTHR12825">
    <property type="entry name" value="BNIP1-RELATED"/>
    <property type="match status" value="1"/>
</dbReference>
<feature type="domain" description="Sec20 C-terminal" evidence="12">
    <location>
        <begin position="162"/>
        <end position="251"/>
    </location>
</feature>
<keyword evidence="8 11" id="KW-0472">Membrane</keyword>
<keyword evidence="14" id="KW-1185">Reference proteome</keyword>
<keyword evidence="2" id="KW-0813">Transport</keyword>
<dbReference type="PANTHER" id="PTHR12825:SF0">
    <property type="entry name" value="VESICLE TRANSPORT PROTEIN SEC20"/>
    <property type="match status" value="1"/>
</dbReference>
<comment type="similarity">
    <text evidence="9">Belongs to the SEC20 family.</text>
</comment>
<comment type="subcellular location">
    <subcellularLocation>
        <location evidence="1">Endoplasmic reticulum membrane</location>
        <topology evidence="1">Single-pass type IV membrane protein</topology>
    </subcellularLocation>
</comment>
<accession>A0A9W9JK63</accession>
<evidence type="ECO:0000256" key="7">
    <source>
        <dbReference type="ARBA" id="ARBA00023054"/>
    </source>
</evidence>
<dbReference type="InterPro" id="IPR005606">
    <property type="entry name" value="Sec20"/>
</dbReference>